<dbReference type="GO" id="GO:0006952">
    <property type="term" value="P:defense response"/>
    <property type="evidence" value="ECO:0007669"/>
    <property type="project" value="UniProtKB-KW"/>
</dbReference>
<evidence type="ECO:0000259" key="4">
    <source>
        <dbReference type="Pfam" id="PF00931"/>
    </source>
</evidence>
<dbReference type="Pfam" id="PF00931">
    <property type="entry name" value="NB-ARC"/>
    <property type="match status" value="1"/>
</dbReference>
<organism evidence="7 8">
    <name type="scientific">Oryza meyeriana var. granulata</name>
    <dbReference type="NCBI Taxonomy" id="110450"/>
    <lineage>
        <taxon>Eukaryota</taxon>
        <taxon>Viridiplantae</taxon>
        <taxon>Streptophyta</taxon>
        <taxon>Embryophyta</taxon>
        <taxon>Tracheophyta</taxon>
        <taxon>Spermatophyta</taxon>
        <taxon>Magnoliopsida</taxon>
        <taxon>Liliopsida</taxon>
        <taxon>Poales</taxon>
        <taxon>Poaceae</taxon>
        <taxon>BOP clade</taxon>
        <taxon>Oryzoideae</taxon>
        <taxon>Oryzeae</taxon>
        <taxon>Oryzinae</taxon>
        <taxon>Oryza</taxon>
        <taxon>Oryza meyeriana</taxon>
    </lineage>
</organism>
<dbReference type="Pfam" id="PF23559">
    <property type="entry name" value="WHD_DRP"/>
    <property type="match status" value="1"/>
</dbReference>
<dbReference type="InterPro" id="IPR058922">
    <property type="entry name" value="WHD_DRP"/>
</dbReference>
<dbReference type="InterPro" id="IPR036388">
    <property type="entry name" value="WH-like_DNA-bd_sf"/>
</dbReference>
<evidence type="ECO:0000259" key="5">
    <source>
        <dbReference type="Pfam" id="PF23559"/>
    </source>
</evidence>
<feature type="domain" description="R13L1/DRL21-like LRR repeat region" evidence="6">
    <location>
        <begin position="697"/>
        <end position="782"/>
    </location>
</feature>
<dbReference type="PANTHER" id="PTHR36766">
    <property type="entry name" value="PLANT BROAD-SPECTRUM MILDEW RESISTANCE PROTEIN RPW8"/>
    <property type="match status" value="1"/>
</dbReference>
<dbReference type="InterPro" id="IPR027417">
    <property type="entry name" value="P-loop_NTPase"/>
</dbReference>
<dbReference type="AlphaFoldDB" id="A0A6G1F680"/>
<feature type="domain" description="Disease resistance protein winged helix" evidence="5">
    <location>
        <begin position="461"/>
        <end position="525"/>
    </location>
</feature>
<dbReference type="Pfam" id="PF25019">
    <property type="entry name" value="LRR_R13L1-DRL21"/>
    <property type="match status" value="1"/>
</dbReference>
<keyword evidence="3" id="KW-0611">Plant defense</keyword>
<reference evidence="7 8" key="1">
    <citation type="submission" date="2019-11" db="EMBL/GenBank/DDBJ databases">
        <title>Whole genome sequence of Oryza granulata.</title>
        <authorList>
            <person name="Li W."/>
        </authorList>
    </citation>
    <scope>NUCLEOTIDE SEQUENCE [LARGE SCALE GENOMIC DNA]</scope>
    <source>
        <strain evidence="8">cv. Menghai</strain>
        <tissue evidence="7">Leaf</tissue>
    </source>
</reference>
<dbReference type="OrthoDB" id="686736at2759"/>
<dbReference type="Gene3D" id="1.10.8.430">
    <property type="entry name" value="Helical domain of apoptotic protease-activating factors"/>
    <property type="match status" value="1"/>
</dbReference>
<name>A0A6G1F680_9ORYZ</name>
<evidence type="ECO:0000256" key="3">
    <source>
        <dbReference type="ARBA" id="ARBA00022821"/>
    </source>
</evidence>
<dbReference type="InterPro" id="IPR032675">
    <property type="entry name" value="LRR_dom_sf"/>
</dbReference>
<gene>
    <name evidence="7" type="ORF">E2562_010292</name>
</gene>
<keyword evidence="1" id="KW-0433">Leucine-rich repeat</keyword>
<dbReference type="InterPro" id="IPR056789">
    <property type="entry name" value="LRR_R13L1-DRL21"/>
</dbReference>
<evidence type="ECO:0000256" key="1">
    <source>
        <dbReference type="ARBA" id="ARBA00022614"/>
    </source>
</evidence>
<dbReference type="Gene3D" id="1.10.10.10">
    <property type="entry name" value="Winged helix-like DNA-binding domain superfamily/Winged helix DNA-binding domain"/>
    <property type="match status" value="1"/>
</dbReference>
<dbReference type="InterPro" id="IPR002182">
    <property type="entry name" value="NB-ARC"/>
</dbReference>
<dbReference type="Proteomes" id="UP000479710">
    <property type="component" value="Unassembled WGS sequence"/>
</dbReference>
<evidence type="ECO:0000259" key="6">
    <source>
        <dbReference type="Pfam" id="PF25019"/>
    </source>
</evidence>
<keyword evidence="8" id="KW-1185">Reference proteome</keyword>
<evidence type="ECO:0000256" key="2">
    <source>
        <dbReference type="ARBA" id="ARBA00022737"/>
    </source>
</evidence>
<dbReference type="SUPFAM" id="SSF52540">
    <property type="entry name" value="P-loop containing nucleoside triphosphate hydrolases"/>
    <property type="match status" value="1"/>
</dbReference>
<dbReference type="PANTHER" id="PTHR36766:SF40">
    <property type="entry name" value="DISEASE RESISTANCE PROTEIN RGA3"/>
    <property type="match status" value="1"/>
</dbReference>
<dbReference type="Gene3D" id="3.80.10.10">
    <property type="entry name" value="Ribonuclease Inhibitor"/>
    <property type="match status" value="3"/>
</dbReference>
<feature type="domain" description="NB-ARC" evidence="4">
    <location>
        <begin position="216"/>
        <end position="375"/>
    </location>
</feature>
<dbReference type="Gene3D" id="3.40.50.300">
    <property type="entry name" value="P-loop containing nucleotide triphosphate hydrolases"/>
    <property type="match status" value="1"/>
</dbReference>
<dbReference type="SUPFAM" id="SSF52058">
    <property type="entry name" value="L domain-like"/>
    <property type="match status" value="1"/>
</dbReference>
<keyword evidence="2" id="KW-0677">Repeat</keyword>
<dbReference type="GO" id="GO:0043531">
    <property type="term" value="F:ADP binding"/>
    <property type="evidence" value="ECO:0007669"/>
    <property type="project" value="InterPro"/>
</dbReference>
<proteinExistence type="predicted"/>
<accession>A0A6G1F680</accession>
<evidence type="ECO:0000313" key="8">
    <source>
        <dbReference type="Proteomes" id="UP000479710"/>
    </source>
</evidence>
<dbReference type="EMBL" id="SPHZ02000001">
    <property type="protein sequence ID" value="KAF0932345.1"/>
    <property type="molecule type" value="Genomic_DNA"/>
</dbReference>
<dbReference type="PRINTS" id="PR00364">
    <property type="entry name" value="DISEASERSIST"/>
</dbReference>
<comment type="caution">
    <text evidence="7">The sequence shown here is derived from an EMBL/GenBank/DDBJ whole genome shotgun (WGS) entry which is preliminary data.</text>
</comment>
<evidence type="ECO:0000313" key="7">
    <source>
        <dbReference type="EMBL" id="KAF0932345.1"/>
    </source>
</evidence>
<protein>
    <submittedName>
        <fullName evidence="7">Uncharacterized protein</fullName>
    </submittedName>
</protein>
<sequence length="1137" mass="130090">MSLSMVFGLISGINECVNFFQWASSAIRSRWSDTQEKKLQGELLQLQSGLHHLRDTLPAKYDLIDRAEWKSHEDCVAKLLPNLKDAVYNADDLLEEFSWYEQKVALEGNASQSPFLEFFDCVIKGSFNKVNDIIERLNNVSSELEKLGLREVPHRFDKSLRPETSSFPNEREIYGRDSELEQVMKLLGVPKRITGAHSKRKRACNDASTSTLTCNQGSIPVLPIIGIGGVGKTTLAQHIYNHPRVKSHFDRLIWTCVSDDFDVKRLTKEAIESFSRKKIKLPDHLDSLQRALYEKVRNKRCLIVLDDIWDDALKENGQCWKRFSAPFTNVCQGSMMLITTRSAKVSDALHTLDPFTLNGLENDIFWDFFKLCAFGHDNSNNDPELECIGRSILPKLKGSPLAAKTLGRLLRMNLHTTHWKNIQKSELWELKQEESDILPALQLSYMYLPFHLKRCFSFCAVYPKDYIFEKDSLGEIWVAEGFVEPQGDIPILDTSKQYFEDLVRRSFFQEVHGTYVIHDLMHDMAQLVSKHECFIIKDMSDFQKVPRNVCHLMILDNMNFDRSSLLSLCKHTKLRTMLCSKSLRKKTLASVMDRWCSELGHIRVFYCASIEELPKSIENWKHLRYLQISRECPFNNLPPEICCLYNLQFFYATKCEVESLPSDFGKLINLQKYESQRFVYHRMGILHLDPDMKHKFESMKNMNQFCGDLALSNLGELSKDLATQLKLNKKKYVGSLTLHWRWGEVSQEHEMEVFQVLHPPTSLRSLKLRGYPGESLPYWFQPQNGCNGSIDLNKIPGVFDNNNDFISVFPFLTDVEISSCFKLSSIDRFLQAGHLPALKRLTIAYCAKLILPTQRLSEFHHLEELNLDHCQILDNSGTLSIPTVKKLGLEFSGIGTNIKCQSLTHFSLRCSRVVFIPIQVWTSNFHALQELNIDGCDHLTPGESEPLVFTNISLQGESSRIRPFSYLTVLRIEYCNKLSTLDDLLTVEYLPAIESITVNNCGALPSLPGERFGGFPSLNDLGIWCCPSLNWQRGLVLPISLRKLVLFDCGDFSAWFPSCLENLTSLVSLTVHRCQGITSIPDQMWSSNLVSLQELVIEECPDLVSIGDKKAIAKIKKVTIYGCPKLKTPEQPVRRGH</sequence>
<dbReference type="InterPro" id="IPR042197">
    <property type="entry name" value="Apaf_helical"/>
</dbReference>